<dbReference type="RefSeq" id="WP_096813446.1">
    <property type="nucleotide sequence ID" value="NZ_JXJW01000001.1"/>
</dbReference>
<comment type="subunit">
    <text evidence="2">Homohexamer.</text>
</comment>
<evidence type="ECO:0000256" key="2">
    <source>
        <dbReference type="ARBA" id="ARBA00011643"/>
    </source>
</evidence>
<feature type="binding site" evidence="4">
    <location>
        <position position="243"/>
    </location>
    <ligand>
        <name>a divalent metal cation</name>
        <dbReference type="ChEBI" id="CHEBI:60240"/>
        <label>1</label>
    </ligand>
</feature>
<comment type="similarity">
    <text evidence="1">Belongs to the GTP cyclohydrolase I type 2/NIF3 family.</text>
</comment>
<comment type="caution">
    <text evidence="5">The sequence shown here is derived from an EMBL/GenBank/DDBJ whole genome shotgun (WGS) entry which is preliminary data.</text>
</comment>
<sequence>MIVSDVIAQVKALYTGIDQDGNKIDEHTTRDKVLFGDENIACTGIVVTCFASVAVIHQAIEQGANLIICHESMFWNRGNVGSVLEQNEIYKKKSALLAEHKIVVWRNHDFIHSGFNVDGNIVDGIFYGVMKSLAWDEFLIKKYDDHLNFKLPDYSVNEIAKHLIEKLNLNGLRIIGDPETRVRHIRIPFHILGFEYDLSLIMDMEEEKIDALIALEIIDFTVSEYIIDSSQLGRPKVVFSVGHFNLEEPGMAYLINYLPTSITEALDVSFVKSGDTFDYITK</sequence>
<accession>A0A2A5S5P8</accession>
<evidence type="ECO:0000256" key="4">
    <source>
        <dbReference type="PIRSR" id="PIRSR602678-1"/>
    </source>
</evidence>
<dbReference type="InterPro" id="IPR036069">
    <property type="entry name" value="DUF34/NIF3_sf"/>
</dbReference>
<dbReference type="EMBL" id="JXJW01000001">
    <property type="protein sequence ID" value="PCS08772.1"/>
    <property type="molecule type" value="Genomic_DNA"/>
</dbReference>
<keyword evidence="6" id="KW-1185">Reference proteome</keyword>
<dbReference type="AlphaFoldDB" id="A0A2A5S5P8"/>
<dbReference type="Gene3D" id="3.40.1390.30">
    <property type="entry name" value="NIF3 (NGG1p interacting factor 3)-like"/>
    <property type="match status" value="1"/>
</dbReference>
<reference evidence="5 6" key="1">
    <citation type="submission" date="2014-12" db="EMBL/GenBank/DDBJ databases">
        <title>Draft genome sequences of 10 type strains of Lactococcus.</title>
        <authorList>
            <person name="Sun Z."/>
            <person name="Zhong Z."/>
            <person name="Liu W."/>
            <person name="Zhang W."/>
            <person name="Zhang H."/>
        </authorList>
    </citation>
    <scope>NUCLEOTIDE SEQUENCE [LARGE SCALE GENOMIC DNA]</scope>
    <source>
        <strain evidence="5 6">DSM 6634</strain>
    </source>
</reference>
<feature type="binding site" evidence="4">
    <location>
        <position position="247"/>
    </location>
    <ligand>
        <name>a divalent metal cation</name>
        <dbReference type="ChEBI" id="CHEBI:60240"/>
        <label>1</label>
    </ligand>
</feature>
<protein>
    <recommendedName>
        <fullName evidence="3">GTP cyclohydrolase 1 type 2 homolog</fullName>
    </recommendedName>
</protein>
<dbReference type="SUPFAM" id="SSF102705">
    <property type="entry name" value="NIF3 (NGG1p interacting factor 3)-like"/>
    <property type="match status" value="1"/>
</dbReference>
<dbReference type="InterPro" id="IPR002678">
    <property type="entry name" value="DUF34/NIF3"/>
</dbReference>
<keyword evidence="4" id="KW-0479">Metal-binding</keyword>
<dbReference type="Pfam" id="PF01784">
    <property type="entry name" value="DUF34_NIF3"/>
    <property type="match status" value="1"/>
</dbReference>
<organism evidence="5 6">
    <name type="scientific">Pseudolactococcus piscium</name>
    <dbReference type="NCBI Taxonomy" id="1364"/>
    <lineage>
        <taxon>Bacteria</taxon>
        <taxon>Bacillati</taxon>
        <taxon>Bacillota</taxon>
        <taxon>Bacilli</taxon>
        <taxon>Lactobacillales</taxon>
        <taxon>Streptococcaceae</taxon>
        <taxon>Pseudolactococcus</taxon>
    </lineage>
</organism>
<evidence type="ECO:0000256" key="3">
    <source>
        <dbReference type="ARBA" id="ARBA00022112"/>
    </source>
</evidence>
<feature type="binding site" evidence="4">
    <location>
        <position position="70"/>
    </location>
    <ligand>
        <name>a divalent metal cation</name>
        <dbReference type="ChEBI" id="CHEBI:60240"/>
        <label>1</label>
    </ligand>
</feature>
<evidence type="ECO:0000313" key="6">
    <source>
        <dbReference type="Proteomes" id="UP000218282"/>
    </source>
</evidence>
<evidence type="ECO:0000256" key="1">
    <source>
        <dbReference type="ARBA" id="ARBA00006964"/>
    </source>
</evidence>
<feature type="binding site" evidence="4">
    <location>
        <position position="118"/>
    </location>
    <ligand>
        <name>a divalent metal cation</name>
        <dbReference type="ChEBI" id="CHEBI:60240"/>
        <label>1</label>
    </ligand>
</feature>
<evidence type="ECO:0000313" key="5">
    <source>
        <dbReference type="EMBL" id="PCS08772.1"/>
    </source>
</evidence>
<proteinExistence type="inferred from homology"/>
<gene>
    <name evidence="5" type="ORF">RU86_GL000008</name>
</gene>
<dbReference type="Proteomes" id="UP000218282">
    <property type="component" value="Unassembled WGS sequence"/>
</dbReference>
<dbReference type="GO" id="GO:0046872">
    <property type="term" value="F:metal ion binding"/>
    <property type="evidence" value="ECO:0007669"/>
    <property type="project" value="UniProtKB-KW"/>
</dbReference>
<name>A0A2A5S5P8_9LACT</name>